<dbReference type="PANTHER" id="PTHR33096">
    <property type="entry name" value="CXC2 DOMAIN-CONTAINING PROTEIN"/>
    <property type="match status" value="1"/>
</dbReference>
<dbReference type="InterPro" id="IPR040521">
    <property type="entry name" value="KDZ"/>
</dbReference>
<keyword evidence="3" id="KW-1185">Reference proteome</keyword>
<feature type="coiled-coil region" evidence="1">
    <location>
        <begin position="280"/>
        <end position="331"/>
    </location>
</feature>
<dbReference type="EMBL" id="JBBXMP010000677">
    <property type="protein sequence ID" value="KAL0057126.1"/>
    <property type="molecule type" value="Genomic_DNA"/>
</dbReference>
<evidence type="ECO:0000313" key="3">
    <source>
        <dbReference type="Proteomes" id="UP001437256"/>
    </source>
</evidence>
<sequence length="338" mass="40252">MKYPLAVVKALLDRYGKDLELGYDIMCAFYHTLLRSTKLRHQFVAFRLKGVVPAFHRHTHNRKCQVNWHLMYTTGVGLEDFEECEQTFLLSNHLASTTRLTTEFHRHQALMEYFDFHDRDKHMASGNFIYQNYRQALAKITAEELLFHELCEKWGVTEEDCEQFLQDEITHFLKEHKEPLELAVKLDYVELLQQLMRTKMLSDKAYAKYENTQCNSKVPAKQLQFLHTRSRTALKHYKLVLEEVLVFKMEHDHYRRWSPTDKEYQETIMAMRGRNYHQALEQLERLVVQWLLELTKLNMSGVGYKQREKIMQALRARAKAIQKALDKYNEAALTMEPL</sequence>
<reference evidence="2 3" key="1">
    <citation type="submission" date="2024-05" db="EMBL/GenBank/DDBJ databases">
        <title>A draft genome resource for the thread blight pathogen Marasmius tenuissimus strain MS-2.</title>
        <authorList>
            <person name="Yulfo-Soto G.E."/>
            <person name="Baruah I.K."/>
            <person name="Amoako-Attah I."/>
            <person name="Bukari Y."/>
            <person name="Meinhardt L.W."/>
            <person name="Bailey B.A."/>
            <person name="Cohen S.P."/>
        </authorList>
    </citation>
    <scope>NUCLEOTIDE SEQUENCE [LARGE SCALE GENOMIC DNA]</scope>
    <source>
        <strain evidence="2 3">MS-2</strain>
    </source>
</reference>
<keyword evidence="1" id="KW-0175">Coiled coil</keyword>
<proteinExistence type="predicted"/>
<evidence type="ECO:0000313" key="2">
    <source>
        <dbReference type="EMBL" id="KAL0057126.1"/>
    </source>
</evidence>
<name>A0ABR2Z671_9AGAR</name>
<dbReference type="Pfam" id="PF18758">
    <property type="entry name" value="KDZ"/>
    <property type="match status" value="1"/>
</dbReference>
<organism evidence="2 3">
    <name type="scientific">Marasmius tenuissimus</name>
    <dbReference type="NCBI Taxonomy" id="585030"/>
    <lineage>
        <taxon>Eukaryota</taxon>
        <taxon>Fungi</taxon>
        <taxon>Dikarya</taxon>
        <taxon>Basidiomycota</taxon>
        <taxon>Agaricomycotina</taxon>
        <taxon>Agaricomycetes</taxon>
        <taxon>Agaricomycetidae</taxon>
        <taxon>Agaricales</taxon>
        <taxon>Marasmiineae</taxon>
        <taxon>Marasmiaceae</taxon>
        <taxon>Marasmius</taxon>
    </lineage>
</organism>
<dbReference type="PANTHER" id="PTHR33096:SF1">
    <property type="entry name" value="CXC1-LIKE CYSTEINE CLUSTER ASSOCIATED WITH KDZ TRANSPOSASES DOMAIN-CONTAINING PROTEIN"/>
    <property type="match status" value="1"/>
</dbReference>
<gene>
    <name evidence="2" type="ORF">AAF712_016245</name>
</gene>
<dbReference type="Proteomes" id="UP001437256">
    <property type="component" value="Unassembled WGS sequence"/>
</dbReference>
<evidence type="ECO:0000256" key="1">
    <source>
        <dbReference type="SAM" id="Coils"/>
    </source>
</evidence>
<protein>
    <submittedName>
        <fullName evidence="2">Uncharacterized protein</fullName>
    </submittedName>
</protein>
<comment type="caution">
    <text evidence="2">The sequence shown here is derived from an EMBL/GenBank/DDBJ whole genome shotgun (WGS) entry which is preliminary data.</text>
</comment>
<accession>A0ABR2Z671</accession>